<dbReference type="STRING" id="294747.C5MBM4"/>
<evidence type="ECO:0000256" key="5">
    <source>
        <dbReference type="ARBA" id="ARBA00022454"/>
    </source>
</evidence>
<organism evidence="17 18">
    <name type="scientific">Candida tropicalis (strain ATCC MYA-3404 / T1)</name>
    <name type="common">Yeast</name>
    <dbReference type="NCBI Taxonomy" id="294747"/>
    <lineage>
        <taxon>Eukaryota</taxon>
        <taxon>Fungi</taxon>
        <taxon>Dikarya</taxon>
        <taxon>Ascomycota</taxon>
        <taxon>Saccharomycotina</taxon>
        <taxon>Pichiomycetes</taxon>
        <taxon>Debaryomycetaceae</taxon>
        <taxon>Candida/Lodderomyces clade</taxon>
        <taxon>Candida</taxon>
    </lineage>
</organism>
<dbReference type="OrthoDB" id="3249161at2759"/>
<keyword evidence="7" id="KW-0227">DNA damage</keyword>
<gene>
    <name evidence="17" type="ORF">CTRG_03466</name>
</gene>
<dbReference type="Pfam" id="PF03731">
    <property type="entry name" value="Ku_N"/>
    <property type="match status" value="1"/>
</dbReference>
<dbReference type="Gene3D" id="3.40.50.410">
    <property type="entry name" value="von Willebrand factor, type A domain"/>
    <property type="match status" value="1"/>
</dbReference>
<dbReference type="GO" id="GO:0006310">
    <property type="term" value="P:DNA recombination"/>
    <property type="evidence" value="ECO:0007669"/>
    <property type="project" value="UniProtKB-KW"/>
</dbReference>
<evidence type="ECO:0000256" key="10">
    <source>
        <dbReference type="ARBA" id="ARBA00022840"/>
    </source>
</evidence>
<keyword evidence="5" id="KW-0158">Chromosome</keyword>
<dbReference type="HOGENOM" id="CLU_024202_0_0_1"/>
<keyword evidence="13" id="KW-0233">DNA recombination</keyword>
<dbReference type="GO" id="GO:0000781">
    <property type="term" value="C:chromosome, telomeric region"/>
    <property type="evidence" value="ECO:0007669"/>
    <property type="project" value="UniProtKB-SubCell"/>
</dbReference>
<evidence type="ECO:0000256" key="12">
    <source>
        <dbReference type="ARBA" id="ARBA00023125"/>
    </source>
</evidence>
<dbReference type="VEuPathDB" id="FungiDB:CTRG_03466"/>
<evidence type="ECO:0000313" key="18">
    <source>
        <dbReference type="Proteomes" id="UP000002037"/>
    </source>
</evidence>
<dbReference type="Gene3D" id="2.40.290.10">
    <property type="match status" value="1"/>
</dbReference>
<dbReference type="InterPro" id="IPR016194">
    <property type="entry name" value="SPOC-like_C_dom_sf"/>
</dbReference>
<evidence type="ECO:0000259" key="16">
    <source>
        <dbReference type="SMART" id="SM00559"/>
    </source>
</evidence>
<sequence length="723" mass="84444">MSWYSQEATDESSRAFQQYEIKEGIAFLIEITPELLAPVSELNSRSQLFEILSSINDLMQELIMTSRSTGIGIYLYNCQPNSKLRSMKNPSNFQKLFHLNVLNLQNMKKLNDMIQDVSIKPLNEIFKYKPSESETQLTTVLSKMIDEFTNKKEFNKRRMFWITTNDKPYTQETTKEAIWRIIDDFYYYGFFIEPFFLSSGDKRFDFELFKDIFMNTNYLKRSQERALQDEEQERDLENEQELVRPRGFSKDSAVFKYSIVGKQIRQRIFRIKEVRRMQFTCDLILSDDGTLGGGLGCTIRAYTLYSHEKIKKNELLLYTRDETLKKVFTTNKLKQRGEEIVIKKEKGKSATQLKEESGIRKGYEIGGGEDVVFLNREQLEFLTNYAFDHRLHESESLDTTFVDITVDEATQGKPVLFSKPPYLKLIGFRDLNQFNPVYTCGPPTFVTADIENGLVTTSLQGGFSNSLETFASLYRSCIKLKQYAIVFGCTRSNSRPFLYALYPTCTTNSSKLISGSEFPQGFLLIKLPWLEDVRSLPGEYINHTKSEPIQTDDDLVENFKELLPKFKLQPYNPKDFPNPTMNYFYKVAKHEILQIDFTPQDKILSKNDITIKKLQEVKQSISNDESSIEILKKINLKLNEIERVESKKRPVIEQSNEPKKKLKPNVEISEDKILFAWKNDTLIQFNMDQLRSFRKKYPDIKYASKKVELIENIKEFLNSRQKK</sequence>
<comment type="subcellular location">
    <subcellularLocation>
        <location evidence="2">Chromosome</location>
        <location evidence="2">Telomere</location>
    </subcellularLocation>
    <subcellularLocation>
        <location evidence="1">Nucleus</location>
    </subcellularLocation>
</comment>
<dbReference type="CDD" id="cd00788">
    <property type="entry name" value="KU70"/>
    <property type="match status" value="1"/>
</dbReference>
<dbReference type="RefSeq" id="XP_002549169.1">
    <property type="nucleotide sequence ID" value="XM_002549123.1"/>
</dbReference>
<dbReference type="InterPro" id="IPR005161">
    <property type="entry name" value="Ku_N"/>
</dbReference>
<dbReference type="GO" id="GO:0016787">
    <property type="term" value="F:hydrolase activity"/>
    <property type="evidence" value="ECO:0007669"/>
    <property type="project" value="UniProtKB-KW"/>
</dbReference>
<dbReference type="EMBL" id="GG692398">
    <property type="protein sequence ID" value="EER33041.1"/>
    <property type="molecule type" value="Genomic_DNA"/>
</dbReference>
<dbReference type="PANTHER" id="PTHR12604:SF2">
    <property type="entry name" value="X-RAY REPAIR CROSS-COMPLEMENTING PROTEIN 6"/>
    <property type="match status" value="1"/>
</dbReference>
<dbReference type="InterPro" id="IPR036465">
    <property type="entry name" value="vWFA_dom_sf"/>
</dbReference>
<keyword evidence="12" id="KW-0238">DNA-binding</keyword>
<accession>C5MBM4</accession>
<keyword evidence="10" id="KW-0067">ATP-binding</keyword>
<dbReference type="KEGG" id="ctp:CTRG_03466"/>
<evidence type="ECO:0000256" key="7">
    <source>
        <dbReference type="ARBA" id="ARBA00022763"/>
    </source>
</evidence>
<evidence type="ECO:0000256" key="11">
    <source>
        <dbReference type="ARBA" id="ARBA00022895"/>
    </source>
</evidence>
<keyword evidence="6" id="KW-0547">Nucleotide-binding</keyword>
<dbReference type="Pfam" id="PF02735">
    <property type="entry name" value="Ku"/>
    <property type="match status" value="1"/>
</dbReference>
<evidence type="ECO:0000256" key="9">
    <source>
        <dbReference type="ARBA" id="ARBA00022806"/>
    </source>
</evidence>
<evidence type="ECO:0000256" key="13">
    <source>
        <dbReference type="ARBA" id="ARBA00023172"/>
    </source>
</evidence>
<feature type="domain" description="Ku" evidence="16">
    <location>
        <begin position="351"/>
        <end position="544"/>
    </location>
</feature>
<dbReference type="AlphaFoldDB" id="C5MBM4"/>
<dbReference type="PANTHER" id="PTHR12604">
    <property type="entry name" value="KU AUTOANTIGEN DNA HELICASE"/>
    <property type="match status" value="1"/>
</dbReference>
<keyword evidence="11" id="KW-0779">Telomere</keyword>
<dbReference type="SUPFAM" id="SSF100939">
    <property type="entry name" value="SPOC domain-like"/>
    <property type="match status" value="1"/>
</dbReference>
<evidence type="ECO:0000256" key="1">
    <source>
        <dbReference type="ARBA" id="ARBA00004123"/>
    </source>
</evidence>
<dbReference type="InterPro" id="IPR006165">
    <property type="entry name" value="Ku70"/>
</dbReference>
<evidence type="ECO:0000256" key="3">
    <source>
        <dbReference type="ARBA" id="ARBA00005240"/>
    </source>
</evidence>
<comment type="similarity">
    <text evidence="3">Belongs to the ku70 family.</text>
</comment>
<evidence type="ECO:0000256" key="14">
    <source>
        <dbReference type="ARBA" id="ARBA00023204"/>
    </source>
</evidence>
<dbReference type="GeneID" id="8297992"/>
<dbReference type="GO" id="GO:0006303">
    <property type="term" value="P:double-strand break repair via nonhomologous end joining"/>
    <property type="evidence" value="ECO:0007669"/>
    <property type="project" value="InterPro"/>
</dbReference>
<dbReference type="GO" id="GO:0043564">
    <property type="term" value="C:Ku70:Ku80 complex"/>
    <property type="evidence" value="ECO:0007669"/>
    <property type="project" value="InterPro"/>
</dbReference>
<protein>
    <recommendedName>
        <fullName evidence="4">DNA helicase</fullName>
        <ecNumber evidence="4">3.6.4.12</ecNumber>
    </recommendedName>
</protein>
<evidence type="ECO:0000256" key="4">
    <source>
        <dbReference type="ARBA" id="ARBA00012551"/>
    </source>
</evidence>
<keyword evidence="15" id="KW-0539">Nucleus</keyword>
<dbReference type="PIRSF" id="PIRSF003033">
    <property type="entry name" value="Ku70"/>
    <property type="match status" value="1"/>
</dbReference>
<keyword evidence="18" id="KW-1185">Reference proteome</keyword>
<dbReference type="GO" id="GO:0003684">
    <property type="term" value="F:damaged DNA binding"/>
    <property type="evidence" value="ECO:0007669"/>
    <property type="project" value="InterPro"/>
</dbReference>
<dbReference type="SMART" id="SM00559">
    <property type="entry name" value="Ku78"/>
    <property type="match status" value="1"/>
</dbReference>
<dbReference type="Gene3D" id="1.10.1600.10">
    <property type="match status" value="1"/>
</dbReference>
<name>C5MBM4_CANTT</name>
<proteinExistence type="inferred from homology"/>
<dbReference type="InterPro" id="IPR006164">
    <property type="entry name" value="DNA_bd_Ku70/Ku80"/>
</dbReference>
<keyword evidence="14" id="KW-0234">DNA repair</keyword>
<evidence type="ECO:0000256" key="6">
    <source>
        <dbReference type="ARBA" id="ARBA00022741"/>
    </source>
</evidence>
<evidence type="ECO:0000256" key="8">
    <source>
        <dbReference type="ARBA" id="ARBA00022801"/>
    </source>
</evidence>
<dbReference type="GO" id="GO:0000723">
    <property type="term" value="P:telomere maintenance"/>
    <property type="evidence" value="ECO:0007669"/>
    <property type="project" value="InterPro"/>
</dbReference>
<dbReference type="SUPFAM" id="SSF53300">
    <property type="entry name" value="vWA-like"/>
    <property type="match status" value="1"/>
</dbReference>
<dbReference type="GO" id="GO:0003690">
    <property type="term" value="F:double-stranded DNA binding"/>
    <property type="evidence" value="ECO:0007669"/>
    <property type="project" value="TreeGrafter"/>
</dbReference>
<dbReference type="GO" id="GO:0003678">
    <property type="term" value="F:DNA helicase activity"/>
    <property type="evidence" value="ECO:0007669"/>
    <property type="project" value="UniProtKB-EC"/>
</dbReference>
<keyword evidence="8" id="KW-0378">Hydrolase</keyword>
<reference evidence="17 18" key="1">
    <citation type="journal article" date="2009" name="Nature">
        <title>Evolution of pathogenicity and sexual reproduction in eight Candida genomes.</title>
        <authorList>
            <person name="Butler G."/>
            <person name="Rasmussen M.D."/>
            <person name="Lin M.F."/>
            <person name="Santos M.A."/>
            <person name="Sakthikumar S."/>
            <person name="Munro C.A."/>
            <person name="Rheinbay E."/>
            <person name="Grabherr M."/>
            <person name="Forche A."/>
            <person name="Reedy J.L."/>
            <person name="Agrafioti I."/>
            <person name="Arnaud M.B."/>
            <person name="Bates S."/>
            <person name="Brown A.J."/>
            <person name="Brunke S."/>
            <person name="Costanzo M.C."/>
            <person name="Fitzpatrick D.A."/>
            <person name="de Groot P.W."/>
            <person name="Harris D."/>
            <person name="Hoyer L.L."/>
            <person name="Hube B."/>
            <person name="Klis F.M."/>
            <person name="Kodira C."/>
            <person name="Lennard N."/>
            <person name="Logue M.E."/>
            <person name="Martin R."/>
            <person name="Neiman A.M."/>
            <person name="Nikolaou E."/>
            <person name="Quail M.A."/>
            <person name="Quinn J."/>
            <person name="Santos M.C."/>
            <person name="Schmitzberger F.F."/>
            <person name="Sherlock G."/>
            <person name="Shah P."/>
            <person name="Silverstein K.A."/>
            <person name="Skrzypek M.S."/>
            <person name="Soll D."/>
            <person name="Staggs R."/>
            <person name="Stansfield I."/>
            <person name="Stumpf M.P."/>
            <person name="Sudbery P.E."/>
            <person name="Srikantha T."/>
            <person name="Zeng Q."/>
            <person name="Berman J."/>
            <person name="Berriman M."/>
            <person name="Heitman J."/>
            <person name="Gow N.A."/>
            <person name="Lorenz M.C."/>
            <person name="Birren B.W."/>
            <person name="Kellis M."/>
            <person name="Cuomo C.A."/>
        </authorList>
    </citation>
    <scope>NUCLEOTIDE SEQUENCE [LARGE SCALE GENOMIC DNA]</scope>
    <source>
        <strain evidence="18">ATCC MYA-3404 / T1</strain>
    </source>
</reference>
<evidence type="ECO:0000313" key="17">
    <source>
        <dbReference type="EMBL" id="EER33041.1"/>
    </source>
</evidence>
<dbReference type="GO" id="GO:0042162">
    <property type="term" value="F:telomeric DNA binding"/>
    <property type="evidence" value="ECO:0007669"/>
    <property type="project" value="InterPro"/>
</dbReference>
<evidence type="ECO:0000256" key="15">
    <source>
        <dbReference type="ARBA" id="ARBA00023242"/>
    </source>
</evidence>
<evidence type="ECO:0000256" key="2">
    <source>
        <dbReference type="ARBA" id="ARBA00004574"/>
    </source>
</evidence>
<dbReference type="Proteomes" id="UP000002037">
    <property type="component" value="Unassembled WGS sequence"/>
</dbReference>
<dbReference type="EC" id="3.6.4.12" evidence="4"/>
<dbReference type="InterPro" id="IPR047087">
    <property type="entry name" value="KU70_core_dom"/>
</dbReference>
<dbReference type="GO" id="GO:0005524">
    <property type="term" value="F:ATP binding"/>
    <property type="evidence" value="ECO:0007669"/>
    <property type="project" value="UniProtKB-KW"/>
</dbReference>
<keyword evidence="9" id="KW-0347">Helicase</keyword>
<dbReference type="eggNOG" id="KOG2327">
    <property type="taxonomic scope" value="Eukaryota"/>
</dbReference>